<reference evidence="1 2" key="1">
    <citation type="journal article" date="2022" name="Genome Biol. Evol.">
        <title>The Spruce Budworm Genome: Reconstructing the Evolutionary History of Antifreeze Proteins.</title>
        <authorList>
            <person name="Beliveau C."/>
            <person name="Gagne P."/>
            <person name="Picq S."/>
            <person name="Vernygora O."/>
            <person name="Keeling C.I."/>
            <person name="Pinkney K."/>
            <person name="Doucet D."/>
            <person name="Wen F."/>
            <person name="Johnston J.S."/>
            <person name="Maaroufi H."/>
            <person name="Boyle B."/>
            <person name="Laroche J."/>
            <person name="Dewar K."/>
            <person name="Juretic N."/>
            <person name="Blackburn G."/>
            <person name="Nisole A."/>
            <person name="Brunet B."/>
            <person name="Brandao M."/>
            <person name="Lumley L."/>
            <person name="Duan J."/>
            <person name="Quan G."/>
            <person name="Lucarotti C.J."/>
            <person name="Roe A.D."/>
            <person name="Sperling F.A.H."/>
            <person name="Levesque R.C."/>
            <person name="Cusson M."/>
        </authorList>
    </citation>
    <scope>NUCLEOTIDE SEQUENCE [LARGE SCALE GENOMIC DNA]</scope>
    <source>
        <strain evidence="1">Glfc:IPQL:Cfum</strain>
    </source>
</reference>
<gene>
    <name evidence="1" type="ORF">MSG28_002734</name>
</gene>
<evidence type="ECO:0000313" key="1">
    <source>
        <dbReference type="EMBL" id="KAI8424138.1"/>
    </source>
</evidence>
<name>A0ACC0JJ78_CHOFU</name>
<dbReference type="Proteomes" id="UP001064048">
    <property type="component" value="Chromosome 4"/>
</dbReference>
<sequence>QVRGAPAIAIVGCLSLAIELLKDNSLDKKIMRQEIEGKLNYLVSARPTAVNIKLAADELINLANALSANEDIHH</sequence>
<organism evidence="1 2">
    <name type="scientific">Choristoneura fumiferana</name>
    <name type="common">Spruce budworm moth</name>
    <name type="synonym">Archips fumiferana</name>
    <dbReference type="NCBI Taxonomy" id="7141"/>
    <lineage>
        <taxon>Eukaryota</taxon>
        <taxon>Metazoa</taxon>
        <taxon>Ecdysozoa</taxon>
        <taxon>Arthropoda</taxon>
        <taxon>Hexapoda</taxon>
        <taxon>Insecta</taxon>
        <taxon>Pterygota</taxon>
        <taxon>Neoptera</taxon>
        <taxon>Endopterygota</taxon>
        <taxon>Lepidoptera</taxon>
        <taxon>Glossata</taxon>
        <taxon>Ditrysia</taxon>
        <taxon>Tortricoidea</taxon>
        <taxon>Tortricidae</taxon>
        <taxon>Tortricinae</taxon>
        <taxon>Choristoneura</taxon>
    </lineage>
</organism>
<accession>A0ACC0JJ78</accession>
<dbReference type="EMBL" id="CM046104">
    <property type="protein sequence ID" value="KAI8424138.1"/>
    <property type="molecule type" value="Genomic_DNA"/>
</dbReference>
<evidence type="ECO:0000313" key="2">
    <source>
        <dbReference type="Proteomes" id="UP001064048"/>
    </source>
</evidence>
<comment type="caution">
    <text evidence="1">The sequence shown here is derived from an EMBL/GenBank/DDBJ whole genome shotgun (WGS) entry which is preliminary data.</text>
</comment>
<feature type="non-terminal residue" evidence="1">
    <location>
        <position position="1"/>
    </location>
</feature>
<keyword evidence="2" id="KW-1185">Reference proteome</keyword>
<proteinExistence type="predicted"/>
<protein>
    <submittedName>
        <fullName evidence="1">Uncharacterized protein</fullName>
    </submittedName>
</protein>